<name>A0A7N5P2C1_AILME</name>
<reference evidence="2 3" key="1">
    <citation type="journal article" date="2010" name="Nature">
        <title>The sequence and de novo assembly of the giant panda genome.</title>
        <authorList>
            <person name="Li R."/>
            <person name="Fan W."/>
            <person name="Tian G."/>
            <person name="Zhu H."/>
            <person name="He L."/>
            <person name="Cai J."/>
            <person name="Huang Q."/>
            <person name="Cai Q."/>
            <person name="Li B."/>
            <person name="Bai Y."/>
            <person name="Zhang Z."/>
            <person name="Zhang Y."/>
            <person name="Wang W."/>
            <person name="Li J."/>
            <person name="Wei F."/>
            <person name="Li H."/>
            <person name="Jian M."/>
            <person name="Li J."/>
            <person name="Zhang Z."/>
            <person name="Nielsen R."/>
            <person name="Li D."/>
            <person name="Gu W."/>
            <person name="Yang Z."/>
            <person name="Xuan Z."/>
            <person name="Ryder O.A."/>
            <person name="Leung F.C."/>
            <person name="Zhou Y."/>
            <person name="Cao J."/>
            <person name="Sun X."/>
            <person name="Fu Y."/>
            <person name="Fang X."/>
            <person name="Guo X."/>
            <person name="Wang B."/>
            <person name="Hou R."/>
            <person name="Shen F."/>
            <person name="Mu B."/>
            <person name="Ni P."/>
            <person name="Lin R."/>
            <person name="Qian W."/>
            <person name="Wang G."/>
            <person name="Yu C."/>
            <person name="Nie W."/>
            <person name="Wang J."/>
            <person name="Wu Z."/>
            <person name="Liang H."/>
            <person name="Min J."/>
            <person name="Wu Q."/>
            <person name="Cheng S."/>
            <person name="Ruan J."/>
            <person name="Wang M."/>
            <person name="Shi Z."/>
            <person name="Wen M."/>
            <person name="Liu B."/>
            <person name="Ren X."/>
            <person name="Zheng H."/>
            <person name="Dong D."/>
            <person name="Cook K."/>
            <person name="Shan G."/>
            <person name="Zhang H."/>
            <person name="Kosiol C."/>
            <person name="Xie X."/>
            <person name="Lu Z."/>
            <person name="Zheng H."/>
            <person name="Li Y."/>
            <person name="Steiner C.C."/>
            <person name="Lam T.T."/>
            <person name="Lin S."/>
            <person name="Zhang Q."/>
            <person name="Li G."/>
            <person name="Tian J."/>
            <person name="Gong T."/>
            <person name="Liu H."/>
            <person name="Zhang D."/>
            <person name="Fang L."/>
            <person name="Ye C."/>
            <person name="Zhang J."/>
            <person name="Hu W."/>
            <person name="Xu A."/>
            <person name="Ren Y."/>
            <person name="Zhang G."/>
            <person name="Bruford M.W."/>
            <person name="Li Q."/>
            <person name="Ma L."/>
            <person name="Guo Y."/>
            <person name="An N."/>
            <person name="Hu Y."/>
            <person name="Zheng Y."/>
            <person name="Shi Y."/>
            <person name="Li Z."/>
            <person name="Liu Q."/>
            <person name="Chen Y."/>
            <person name="Zhao J."/>
            <person name="Qu N."/>
            <person name="Zhao S."/>
            <person name="Tian F."/>
            <person name="Wang X."/>
            <person name="Wang H."/>
            <person name="Xu L."/>
            <person name="Liu X."/>
            <person name="Vinar T."/>
            <person name="Wang Y."/>
            <person name="Lam T.W."/>
            <person name="Yiu S.M."/>
            <person name="Liu S."/>
            <person name="Zhang H."/>
            <person name="Li D."/>
            <person name="Huang Y."/>
            <person name="Wang X."/>
            <person name="Yang G."/>
            <person name="Jiang Z."/>
            <person name="Wang J."/>
            <person name="Qin N."/>
            <person name="Li L."/>
            <person name="Li J."/>
            <person name="Bolund L."/>
            <person name="Kristiansen K."/>
            <person name="Wong G.K."/>
            <person name="Olson M."/>
            <person name="Zhang X."/>
            <person name="Li S."/>
            <person name="Yang H."/>
            <person name="Wang J."/>
            <person name="Wang J."/>
        </authorList>
    </citation>
    <scope>NUCLEOTIDE SEQUENCE [LARGE SCALE GENOMIC DNA]</scope>
</reference>
<reference evidence="2" key="3">
    <citation type="submission" date="2025-09" db="UniProtKB">
        <authorList>
            <consortium name="Ensembl"/>
        </authorList>
    </citation>
    <scope>IDENTIFICATION</scope>
</reference>
<dbReference type="GeneTree" id="ENSGT01140000286676"/>
<evidence type="ECO:0000313" key="2">
    <source>
        <dbReference type="Ensembl" id="ENSAMEP00000024921.1"/>
    </source>
</evidence>
<organism evidence="2 3">
    <name type="scientific">Ailuropoda melanoleuca</name>
    <name type="common">Giant panda</name>
    <dbReference type="NCBI Taxonomy" id="9646"/>
    <lineage>
        <taxon>Eukaryota</taxon>
        <taxon>Metazoa</taxon>
        <taxon>Chordata</taxon>
        <taxon>Craniata</taxon>
        <taxon>Vertebrata</taxon>
        <taxon>Euteleostomi</taxon>
        <taxon>Mammalia</taxon>
        <taxon>Eutheria</taxon>
        <taxon>Laurasiatheria</taxon>
        <taxon>Carnivora</taxon>
        <taxon>Caniformia</taxon>
        <taxon>Ursidae</taxon>
        <taxon>Ailuropoda</taxon>
    </lineage>
</organism>
<accession>A0A7N5P2C1</accession>
<dbReference type="Ensembl" id="ENSAMET00000038984.1">
    <property type="protein sequence ID" value="ENSAMEP00000024921.1"/>
    <property type="gene ID" value="ENSAMEG00000025505.1"/>
</dbReference>
<proteinExistence type="predicted"/>
<feature type="region of interest" description="Disordered" evidence="1">
    <location>
        <begin position="56"/>
        <end position="81"/>
    </location>
</feature>
<evidence type="ECO:0000256" key="1">
    <source>
        <dbReference type="SAM" id="MobiDB-lite"/>
    </source>
</evidence>
<protein>
    <submittedName>
        <fullName evidence="2">Uncharacterized protein</fullName>
    </submittedName>
</protein>
<dbReference type="InParanoid" id="A0A7N5P2C1"/>
<dbReference type="AlphaFoldDB" id="A0A7N5P2C1"/>
<sequence length="81" mass="8823">MYFLRKRKCTRDSGMCSVPGQSPGPAHIGRCHPPALHGSYHDSVLLYAVDMIPQLNTRTPKTRGGNQSLQQGEGSEKGEGK</sequence>
<evidence type="ECO:0000313" key="3">
    <source>
        <dbReference type="Proteomes" id="UP000008912"/>
    </source>
</evidence>
<reference evidence="2" key="2">
    <citation type="submission" date="2025-08" db="UniProtKB">
        <authorList>
            <consortium name="Ensembl"/>
        </authorList>
    </citation>
    <scope>IDENTIFICATION</scope>
</reference>
<keyword evidence="3" id="KW-1185">Reference proteome</keyword>
<dbReference type="Proteomes" id="UP000008912">
    <property type="component" value="Unassembled WGS sequence"/>
</dbReference>